<evidence type="ECO:0000256" key="4">
    <source>
        <dbReference type="SAM" id="MobiDB-lite"/>
    </source>
</evidence>
<comment type="similarity">
    <text evidence="1 2">Belongs to the nucleosome assembly protein (NAP) family.</text>
</comment>
<dbReference type="GO" id="GO:0006334">
    <property type="term" value="P:nucleosome assembly"/>
    <property type="evidence" value="ECO:0007669"/>
    <property type="project" value="InterPro"/>
</dbReference>
<feature type="compositionally biased region" description="Basic and acidic residues" evidence="4">
    <location>
        <begin position="41"/>
        <end position="60"/>
    </location>
</feature>
<keyword evidence="6" id="KW-1185">Reference proteome</keyword>
<protein>
    <recommendedName>
        <fullName evidence="7">Protein SET</fullName>
    </recommendedName>
</protein>
<dbReference type="PANTHER" id="PTHR11875">
    <property type="entry name" value="TESTIS-SPECIFIC Y-ENCODED PROTEIN"/>
    <property type="match status" value="1"/>
</dbReference>
<dbReference type="AlphaFoldDB" id="A0AA38HRA7"/>
<dbReference type="Gene3D" id="3.30.1120.90">
    <property type="entry name" value="Nucleosome assembly protein"/>
    <property type="match status" value="1"/>
</dbReference>
<evidence type="ECO:0000256" key="3">
    <source>
        <dbReference type="SAM" id="Coils"/>
    </source>
</evidence>
<keyword evidence="3" id="KW-0175">Coiled coil</keyword>
<feature type="region of interest" description="Disordered" evidence="4">
    <location>
        <begin position="200"/>
        <end position="228"/>
    </location>
</feature>
<feature type="region of interest" description="Disordered" evidence="4">
    <location>
        <begin position="251"/>
        <end position="292"/>
    </location>
</feature>
<dbReference type="Pfam" id="PF00956">
    <property type="entry name" value="NAP"/>
    <property type="match status" value="1"/>
</dbReference>
<evidence type="ECO:0008006" key="7">
    <source>
        <dbReference type="Google" id="ProtNLM"/>
    </source>
</evidence>
<dbReference type="InterPro" id="IPR002164">
    <property type="entry name" value="NAP_family"/>
</dbReference>
<dbReference type="InterPro" id="IPR037231">
    <property type="entry name" value="NAP-like_sf"/>
</dbReference>
<dbReference type="Proteomes" id="UP001168821">
    <property type="component" value="Unassembled WGS sequence"/>
</dbReference>
<evidence type="ECO:0000256" key="1">
    <source>
        <dbReference type="ARBA" id="ARBA00009947"/>
    </source>
</evidence>
<organism evidence="5 6">
    <name type="scientific">Zophobas morio</name>
    <dbReference type="NCBI Taxonomy" id="2755281"/>
    <lineage>
        <taxon>Eukaryota</taxon>
        <taxon>Metazoa</taxon>
        <taxon>Ecdysozoa</taxon>
        <taxon>Arthropoda</taxon>
        <taxon>Hexapoda</taxon>
        <taxon>Insecta</taxon>
        <taxon>Pterygota</taxon>
        <taxon>Neoptera</taxon>
        <taxon>Endopterygota</taxon>
        <taxon>Coleoptera</taxon>
        <taxon>Polyphaga</taxon>
        <taxon>Cucujiformia</taxon>
        <taxon>Tenebrionidae</taxon>
        <taxon>Zophobas</taxon>
    </lineage>
</organism>
<feature type="coiled-coil region" evidence="3">
    <location>
        <begin position="67"/>
        <end position="105"/>
    </location>
</feature>
<evidence type="ECO:0000256" key="2">
    <source>
        <dbReference type="RuleBase" id="RU003876"/>
    </source>
</evidence>
<feature type="compositionally biased region" description="Basic residues" evidence="4">
    <location>
        <begin position="200"/>
        <end position="213"/>
    </location>
</feature>
<feature type="compositionally biased region" description="Acidic residues" evidence="4">
    <location>
        <begin position="256"/>
        <end position="275"/>
    </location>
</feature>
<comment type="caution">
    <text evidence="5">The sequence shown here is derived from an EMBL/GenBank/DDBJ whole genome shotgun (WGS) entry which is preliminary data.</text>
</comment>
<dbReference type="Gene3D" id="1.20.5.1500">
    <property type="match status" value="1"/>
</dbReference>
<gene>
    <name evidence="5" type="ORF">Zmor_025303</name>
</gene>
<evidence type="ECO:0000313" key="5">
    <source>
        <dbReference type="EMBL" id="KAJ3642535.1"/>
    </source>
</evidence>
<accession>A0AA38HRA7</accession>
<sequence>MFLSNVIRNVCNHTYTKISPCEPSLQIQNLFFYTINAAKMSDKPTPKKPKTSEDGNKVDDSNAEGDMDSAIIELEMCHNELDKLNEKENEEVIAMDQKYRKLRQESYDKRSKVIERIPDFWFTVFTGHPDLCNILTEEEEDCLHHLRKVEVDIADNNSGYSLKFYFKENPYFKNDLLVKEISYKQDKMASESTKIDWIKPQKKTAAKGQGKKRAREEPKSFFQWFSNNDDPTNDKIAEIIKDDLWANTLQYYLPDPDMEGEDDSNESSEGEDGDEANGAKTAKASADGTSSN</sequence>
<name>A0AA38HRA7_9CUCU</name>
<evidence type="ECO:0000313" key="6">
    <source>
        <dbReference type="Proteomes" id="UP001168821"/>
    </source>
</evidence>
<feature type="region of interest" description="Disordered" evidence="4">
    <location>
        <begin position="41"/>
        <end position="64"/>
    </location>
</feature>
<dbReference type="GO" id="GO:0005634">
    <property type="term" value="C:nucleus"/>
    <property type="evidence" value="ECO:0007669"/>
    <property type="project" value="InterPro"/>
</dbReference>
<dbReference type="SUPFAM" id="SSF143113">
    <property type="entry name" value="NAP-like"/>
    <property type="match status" value="1"/>
</dbReference>
<dbReference type="EMBL" id="JALNTZ010000008">
    <property type="protein sequence ID" value="KAJ3642535.1"/>
    <property type="molecule type" value="Genomic_DNA"/>
</dbReference>
<reference evidence="5" key="1">
    <citation type="journal article" date="2023" name="G3 (Bethesda)">
        <title>Whole genome assemblies of Zophobas morio and Tenebrio molitor.</title>
        <authorList>
            <person name="Kaur S."/>
            <person name="Stinson S.A."/>
            <person name="diCenzo G.C."/>
        </authorList>
    </citation>
    <scope>NUCLEOTIDE SEQUENCE</scope>
    <source>
        <strain evidence="5">QUZm001</strain>
    </source>
</reference>
<proteinExistence type="inferred from homology"/>